<protein>
    <submittedName>
        <fullName evidence="2">Phage holin</fullName>
    </submittedName>
</protein>
<feature type="transmembrane region" description="Helical" evidence="1">
    <location>
        <begin position="12"/>
        <end position="32"/>
    </location>
</feature>
<dbReference type="Pfam" id="PF09682">
    <property type="entry name" value="Phage_holin_6_1"/>
    <property type="match status" value="1"/>
</dbReference>
<evidence type="ECO:0000256" key="1">
    <source>
        <dbReference type="SAM" id="Phobius"/>
    </source>
</evidence>
<sequence>MEHLQPYIDGVVGALVSLLVAFVIGVVAMLRVKVTAWLESRTNAQQREILHRLAQEGMAYAETAFKQSGGMEKLTEAFSYVFNRASNYGIKVGADTIRAAIEKAVLDYNAKVKGGGAG</sequence>
<accession>A0AA95EU74</accession>
<dbReference type="Proteomes" id="UP001178662">
    <property type="component" value="Chromosome"/>
</dbReference>
<dbReference type="AlphaFoldDB" id="A0AA95EU74"/>
<gene>
    <name evidence="2" type="ORF">P0Y55_11995</name>
</gene>
<dbReference type="NCBIfam" id="TIGR01673">
    <property type="entry name" value="holin_LLH"/>
    <property type="match status" value="1"/>
</dbReference>
<keyword evidence="1" id="KW-0472">Membrane</keyword>
<keyword evidence="3" id="KW-1185">Reference proteome</keyword>
<organism evidence="2 3">
    <name type="scientific">Candidatus Cohnella colombiensis</name>
    <dbReference type="NCBI Taxonomy" id="3121368"/>
    <lineage>
        <taxon>Bacteria</taxon>
        <taxon>Bacillati</taxon>
        <taxon>Bacillota</taxon>
        <taxon>Bacilli</taxon>
        <taxon>Bacillales</taxon>
        <taxon>Paenibacillaceae</taxon>
        <taxon>Cohnella</taxon>
    </lineage>
</organism>
<keyword evidence="1" id="KW-1133">Transmembrane helix</keyword>
<reference evidence="2" key="1">
    <citation type="submission" date="2023-03" db="EMBL/GenBank/DDBJ databases">
        <title>Andean soil-derived lignocellulolytic bacterial consortium as a source of novel taxa and putative plastic-active enzymes.</title>
        <authorList>
            <person name="Diaz-Garcia L."/>
            <person name="Chuvochina M."/>
            <person name="Feuerriegel G."/>
            <person name="Bunk B."/>
            <person name="Sproer C."/>
            <person name="Streit W.R."/>
            <person name="Rodriguez L.M."/>
            <person name="Overmann J."/>
            <person name="Jimenez D.J."/>
        </authorList>
    </citation>
    <scope>NUCLEOTIDE SEQUENCE</scope>
    <source>
        <strain evidence="2">MAG 2441</strain>
    </source>
</reference>
<dbReference type="InterPro" id="IPR010026">
    <property type="entry name" value="Phage_holin_LL-H"/>
</dbReference>
<dbReference type="EMBL" id="CP119317">
    <property type="protein sequence ID" value="WEK53309.1"/>
    <property type="molecule type" value="Genomic_DNA"/>
</dbReference>
<name>A0AA95EU74_9BACL</name>
<evidence type="ECO:0000313" key="3">
    <source>
        <dbReference type="Proteomes" id="UP001178662"/>
    </source>
</evidence>
<keyword evidence="1" id="KW-0812">Transmembrane</keyword>
<proteinExistence type="predicted"/>
<evidence type="ECO:0000313" key="2">
    <source>
        <dbReference type="EMBL" id="WEK53309.1"/>
    </source>
</evidence>